<dbReference type="Gene3D" id="1.10.10.60">
    <property type="entry name" value="Homeodomain-like"/>
    <property type="match status" value="1"/>
</dbReference>
<dbReference type="OrthoDB" id="4187154at2759"/>
<feature type="region of interest" description="Disordered" evidence="5">
    <location>
        <begin position="1"/>
        <end position="51"/>
    </location>
</feature>
<dbReference type="CDD" id="cd00086">
    <property type="entry name" value="homeodomain"/>
    <property type="match status" value="1"/>
</dbReference>
<dbReference type="InterPro" id="IPR009057">
    <property type="entry name" value="Homeodomain-like_sf"/>
</dbReference>
<dbReference type="PANTHER" id="PTHR11850">
    <property type="entry name" value="HOMEOBOX PROTEIN TRANSCRIPTION FACTORS"/>
    <property type="match status" value="1"/>
</dbReference>
<evidence type="ECO:0000313" key="8">
    <source>
        <dbReference type="Proteomes" id="UP000663832"/>
    </source>
</evidence>
<sequence>MIRIKQDPDALDLTNHPQHLLSPTIEHDDGDDEEEENYSGEDDTHDCIPKKTTYDSGFVDTSDENNSSIMVKQERNHHHYHSTPLRPQQIHAHIRHPSTSSSTCSSPTPQEQSNDKECRNTRFLGSRAVSILNHWFQLNRDYPYPDDDRTDQLANEAGITQKQVKKWFANKRVRSQLCYKPLYRSRKTRNPPSQQPPPLPQPQTNYNYIINHNNIATPSSNFSQPTNPMLFNPMATSMMMFMMQQHFMSTMMNSGLPQIPIPPPLPTINSAPSSSSSTAPPKKNVDRITRFWL</sequence>
<dbReference type="GO" id="GO:0006355">
    <property type="term" value="P:regulation of DNA-templated transcription"/>
    <property type="evidence" value="ECO:0007669"/>
    <property type="project" value="InterPro"/>
</dbReference>
<reference evidence="7" key="1">
    <citation type="submission" date="2021-02" db="EMBL/GenBank/DDBJ databases">
        <authorList>
            <person name="Nowell W R."/>
        </authorList>
    </citation>
    <scope>NUCLEOTIDE SEQUENCE</scope>
</reference>
<feature type="domain" description="Homeobox" evidence="6">
    <location>
        <begin position="115"/>
        <end position="178"/>
    </location>
</feature>
<keyword evidence="8" id="KW-1185">Reference proteome</keyword>
<dbReference type="Pfam" id="PF05920">
    <property type="entry name" value="Homeobox_KN"/>
    <property type="match status" value="1"/>
</dbReference>
<dbReference type="InterPro" id="IPR008422">
    <property type="entry name" value="KN_HD"/>
</dbReference>
<feature type="region of interest" description="Disordered" evidence="5">
    <location>
        <begin position="181"/>
        <end position="203"/>
    </location>
</feature>
<dbReference type="InterPro" id="IPR001356">
    <property type="entry name" value="HD"/>
</dbReference>
<feature type="DNA-binding region" description="Homeobox" evidence="4">
    <location>
        <begin position="117"/>
        <end position="179"/>
    </location>
</feature>
<feature type="compositionally biased region" description="Low complexity" evidence="5">
    <location>
        <begin position="267"/>
        <end position="282"/>
    </location>
</feature>
<dbReference type="SMART" id="SM00389">
    <property type="entry name" value="HOX"/>
    <property type="match status" value="1"/>
</dbReference>
<evidence type="ECO:0000256" key="1">
    <source>
        <dbReference type="ARBA" id="ARBA00023125"/>
    </source>
</evidence>
<dbReference type="EMBL" id="CAJNOM010000155">
    <property type="protein sequence ID" value="CAF1152513.1"/>
    <property type="molecule type" value="Genomic_DNA"/>
</dbReference>
<evidence type="ECO:0000256" key="2">
    <source>
        <dbReference type="ARBA" id="ARBA00023155"/>
    </source>
</evidence>
<feature type="region of interest" description="Disordered" evidence="5">
    <location>
        <begin position="93"/>
        <end position="120"/>
    </location>
</feature>
<keyword evidence="2 4" id="KW-0371">Homeobox</keyword>
<organism evidence="7 8">
    <name type="scientific">Adineta steineri</name>
    <dbReference type="NCBI Taxonomy" id="433720"/>
    <lineage>
        <taxon>Eukaryota</taxon>
        <taxon>Metazoa</taxon>
        <taxon>Spiralia</taxon>
        <taxon>Gnathifera</taxon>
        <taxon>Rotifera</taxon>
        <taxon>Eurotatoria</taxon>
        <taxon>Bdelloidea</taxon>
        <taxon>Adinetida</taxon>
        <taxon>Adinetidae</taxon>
        <taxon>Adineta</taxon>
    </lineage>
</organism>
<feature type="compositionally biased region" description="Acidic residues" evidence="5">
    <location>
        <begin position="28"/>
        <end position="44"/>
    </location>
</feature>
<comment type="caution">
    <text evidence="7">The sequence shown here is derived from an EMBL/GenBank/DDBJ whole genome shotgun (WGS) entry which is preliminary data.</text>
</comment>
<dbReference type="AlphaFoldDB" id="A0A814SXX5"/>
<evidence type="ECO:0000256" key="5">
    <source>
        <dbReference type="SAM" id="MobiDB-lite"/>
    </source>
</evidence>
<evidence type="ECO:0000313" key="7">
    <source>
        <dbReference type="EMBL" id="CAF1152513.1"/>
    </source>
</evidence>
<keyword evidence="3 4" id="KW-0539">Nucleus</keyword>
<dbReference type="GO" id="GO:0003677">
    <property type="term" value="F:DNA binding"/>
    <property type="evidence" value="ECO:0007669"/>
    <property type="project" value="UniProtKB-UniRule"/>
</dbReference>
<dbReference type="Proteomes" id="UP000663832">
    <property type="component" value="Unassembled WGS sequence"/>
</dbReference>
<name>A0A814SXX5_9BILA</name>
<keyword evidence="1 4" id="KW-0238">DNA-binding</keyword>
<feature type="region of interest" description="Disordered" evidence="5">
    <location>
        <begin position="265"/>
        <end position="285"/>
    </location>
</feature>
<accession>A0A814SXX5</accession>
<evidence type="ECO:0000259" key="6">
    <source>
        <dbReference type="PROSITE" id="PS50071"/>
    </source>
</evidence>
<dbReference type="InterPro" id="IPR050224">
    <property type="entry name" value="TALE_homeobox"/>
</dbReference>
<evidence type="ECO:0000256" key="4">
    <source>
        <dbReference type="PROSITE-ProRule" id="PRU00108"/>
    </source>
</evidence>
<feature type="compositionally biased region" description="Low complexity" evidence="5">
    <location>
        <begin position="97"/>
        <end position="109"/>
    </location>
</feature>
<dbReference type="GO" id="GO:0005634">
    <property type="term" value="C:nucleus"/>
    <property type="evidence" value="ECO:0007669"/>
    <property type="project" value="UniProtKB-SubCell"/>
</dbReference>
<dbReference type="PROSITE" id="PS50071">
    <property type="entry name" value="HOMEOBOX_2"/>
    <property type="match status" value="1"/>
</dbReference>
<dbReference type="SUPFAM" id="SSF46689">
    <property type="entry name" value="Homeodomain-like"/>
    <property type="match status" value="1"/>
</dbReference>
<proteinExistence type="predicted"/>
<evidence type="ECO:0000256" key="3">
    <source>
        <dbReference type="ARBA" id="ARBA00023242"/>
    </source>
</evidence>
<gene>
    <name evidence="7" type="ORF">QVE165_LOCUS23098</name>
</gene>
<protein>
    <recommendedName>
        <fullName evidence="6">Homeobox domain-containing protein</fullName>
    </recommendedName>
</protein>
<comment type="subcellular location">
    <subcellularLocation>
        <location evidence="4">Nucleus</location>
    </subcellularLocation>
</comment>